<reference evidence="1" key="2">
    <citation type="journal article" date="2023" name="IMA Fungus">
        <title>Comparative genomic study of the Penicillium genus elucidates a diverse pangenome and 15 lateral gene transfer events.</title>
        <authorList>
            <person name="Petersen C."/>
            <person name="Sorensen T."/>
            <person name="Nielsen M.R."/>
            <person name="Sondergaard T.E."/>
            <person name="Sorensen J.L."/>
            <person name="Fitzpatrick D.A."/>
            <person name="Frisvad J.C."/>
            <person name="Nielsen K.L."/>
        </authorList>
    </citation>
    <scope>NUCLEOTIDE SEQUENCE</scope>
    <source>
        <strain evidence="1">IBT 3081</strain>
    </source>
</reference>
<keyword evidence="2" id="KW-1185">Reference proteome</keyword>
<evidence type="ECO:0000313" key="1">
    <source>
        <dbReference type="EMBL" id="KAJ5360857.1"/>
    </source>
</evidence>
<proteinExistence type="predicted"/>
<gene>
    <name evidence="1" type="ORF">N7517_010048</name>
</gene>
<dbReference type="AlphaFoldDB" id="A0A9W9RIS3"/>
<sequence length="332" mass="37986">MVCWTFMPHKFTPSYNFYNRIDCDYHAAKTLFNAGFCNFEKEEEEEEEEGEEENKGLTTLMRVARSSQYIGRARLNKVLHTIGFLISKGADANRTRREDGRTALHFLGSSISMILKAQVQDLAMPPHSMGTTSMSPGIREKENFEIKWPQLNDNGWDLLETLFMDRHCDSCSCACSSHGCLPCTGIFGELVTWEDSPPNVQAMAELIRTFSDRRGPGSVKTCHDTLAPTVLRVCIFGYLELTHTCCKRTGGWENTVQRAEMLDDFSHIRDEQRLLIKELEKLTAFFMSKYHEMGLGLPEFLLEYWSVEIRKVSKPDPEEIERIKSIGVVLDE</sequence>
<dbReference type="EMBL" id="JAPZBT010000004">
    <property type="protein sequence ID" value="KAJ5360857.1"/>
    <property type="molecule type" value="Genomic_DNA"/>
</dbReference>
<organism evidence="1 2">
    <name type="scientific">Penicillium concentricum</name>
    <dbReference type="NCBI Taxonomy" id="293559"/>
    <lineage>
        <taxon>Eukaryota</taxon>
        <taxon>Fungi</taxon>
        <taxon>Dikarya</taxon>
        <taxon>Ascomycota</taxon>
        <taxon>Pezizomycotina</taxon>
        <taxon>Eurotiomycetes</taxon>
        <taxon>Eurotiomycetidae</taxon>
        <taxon>Eurotiales</taxon>
        <taxon>Aspergillaceae</taxon>
        <taxon>Penicillium</taxon>
    </lineage>
</organism>
<dbReference type="GeneID" id="81466954"/>
<dbReference type="Proteomes" id="UP001147752">
    <property type="component" value="Unassembled WGS sequence"/>
</dbReference>
<evidence type="ECO:0000313" key="2">
    <source>
        <dbReference type="Proteomes" id="UP001147752"/>
    </source>
</evidence>
<accession>A0A9W9RIS3</accession>
<comment type="caution">
    <text evidence="1">The sequence shown here is derived from an EMBL/GenBank/DDBJ whole genome shotgun (WGS) entry which is preliminary data.</text>
</comment>
<dbReference type="OrthoDB" id="1577640at2759"/>
<protein>
    <submittedName>
        <fullName evidence="1">Uncharacterized protein</fullName>
    </submittedName>
</protein>
<name>A0A9W9RIS3_9EURO</name>
<dbReference type="RefSeq" id="XP_056576343.1">
    <property type="nucleotide sequence ID" value="XM_056727771.1"/>
</dbReference>
<reference evidence="1" key="1">
    <citation type="submission" date="2022-12" db="EMBL/GenBank/DDBJ databases">
        <authorList>
            <person name="Petersen C."/>
        </authorList>
    </citation>
    <scope>NUCLEOTIDE SEQUENCE</scope>
    <source>
        <strain evidence="1">IBT 3081</strain>
    </source>
</reference>